<name>A0AAV4G5A7_9GAST</name>
<comment type="subcellular location">
    <subcellularLocation>
        <location evidence="1">Cell projection</location>
        <location evidence="1">Cilium</location>
    </subcellularLocation>
    <subcellularLocation>
        <location evidence="2">Cytoplasm</location>
        <location evidence="2">Cytoskeleton</location>
    </subcellularLocation>
</comment>
<keyword evidence="4" id="KW-0206">Cytoskeleton</keyword>
<evidence type="ECO:0000313" key="9">
    <source>
        <dbReference type="Proteomes" id="UP000762676"/>
    </source>
</evidence>
<dbReference type="PANTHER" id="PTHR21490:SF2">
    <property type="entry name" value="ENKURIN DOMAIN-CONTAINING PROTEIN 1"/>
    <property type="match status" value="1"/>
</dbReference>
<sequence>MRNNFDIGAKNQIRENVRRMREIQRRCKQKEEEKKEPVKILWKSEKYSSTESKIKQDVQKPLAPRPGSANFLRAHSRAGPPVKLESRPCTPEATELSVPAAASAGDVKLLRNNFDFIKVNGLNARRHAVQRPPSAASIDSYKRRQEELLSHHQFGEVPNYLRKRNQSWREEEEERIRNTPDPAMPPNHRQLPDSERTETLNLLTQKQTDVIGQIQRLPIGADTVRVRQHRQGLEKQLGEVEEAIKIFSRPKSWGASAGMILTRCSQRAGIESDSLVADSLISARRFSTILYIQGFMRSQSEAGIPLANITLGKRGELLAPQLLATG</sequence>
<dbReference type="PROSITE" id="PS51665">
    <property type="entry name" value="ENKURIN"/>
    <property type="match status" value="1"/>
</dbReference>
<reference evidence="8 9" key="1">
    <citation type="journal article" date="2021" name="Elife">
        <title>Chloroplast acquisition without the gene transfer in kleptoplastic sea slugs, Plakobranchus ocellatus.</title>
        <authorList>
            <person name="Maeda T."/>
            <person name="Takahashi S."/>
            <person name="Yoshida T."/>
            <person name="Shimamura S."/>
            <person name="Takaki Y."/>
            <person name="Nagai Y."/>
            <person name="Toyoda A."/>
            <person name="Suzuki Y."/>
            <person name="Arimoto A."/>
            <person name="Ishii H."/>
            <person name="Satoh N."/>
            <person name="Nishiyama T."/>
            <person name="Hasebe M."/>
            <person name="Maruyama T."/>
            <person name="Minagawa J."/>
            <person name="Obokata J."/>
            <person name="Shigenobu S."/>
        </authorList>
    </citation>
    <scope>NUCLEOTIDE SEQUENCE [LARGE SCALE GENOMIC DNA]</scope>
</reference>
<dbReference type="InterPro" id="IPR027012">
    <property type="entry name" value="Enkurin_dom"/>
</dbReference>
<evidence type="ECO:0000256" key="5">
    <source>
        <dbReference type="ARBA" id="ARBA00023273"/>
    </source>
</evidence>
<evidence type="ECO:0000259" key="7">
    <source>
        <dbReference type="PROSITE" id="PS51665"/>
    </source>
</evidence>
<proteinExistence type="predicted"/>
<dbReference type="EMBL" id="BMAT01001126">
    <property type="protein sequence ID" value="GFR80280.1"/>
    <property type="molecule type" value="Genomic_DNA"/>
</dbReference>
<keyword evidence="9" id="KW-1185">Reference proteome</keyword>
<dbReference type="GO" id="GO:0005929">
    <property type="term" value="C:cilium"/>
    <property type="evidence" value="ECO:0007669"/>
    <property type="project" value="UniProtKB-SubCell"/>
</dbReference>
<dbReference type="Proteomes" id="UP000762676">
    <property type="component" value="Unassembled WGS sequence"/>
</dbReference>
<feature type="compositionally biased region" description="Basic and acidic residues" evidence="6">
    <location>
        <begin position="47"/>
        <end position="58"/>
    </location>
</feature>
<accession>A0AAV4G5A7</accession>
<evidence type="ECO:0000313" key="8">
    <source>
        <dbReference type="EMBL" id="GFR80280.1"/>
    </source>
</evidence>
<dbReference type="PANTHER" id="PTHR21490">
    <property type="entry name" value="ENKURIN-RELATED"/>
    <property type="match status" value="1"/>
</dbReference>
<feature type="region of interest" description="Disordered" evidence="6">
    <location>
        <begin position="171"/>
        <end position="192"/>
    </location>
</feature>
<comment type="caution">
    <text evidence="8">The sequence shown here is derived from an EMBL/GenBank/DDBJ whole genome shotgun (WGS) entry which is preliminary data.</text>
</comment>
<dbReference type="GO" id="GO:0005881">
    <property type="term" value="C:cytoplasmic microtubule"/>
    <property type="evidence" value="ECO:0007669"/>
    <property type="project" value="TreeGrafter"/>
</dbReference>
<dbReference type="Pfam" id="PF13864">
    <property type="entry name" value="Enkurin"/>
    <property type="match status" value="1"/>
</dbReference>
<evidence type="ECO:0000256" key="3">
    <source>
        <dbReference type="ARBA" id="ARBA00022490"/>
    </source>
</evidence>
<evidence type="ECO:0000256" key="6">
    <source>
        <dbReference type="SAM" id="MobiDB-lite"/>
    </source>
</evidence>
<protein>
    <submittedName>
        <fullName evidence="8">Enkurin domain-containing protein 1-like</fullName>
    </submittedName>
</protein>
<evidence type="ECO:0000256" key="1">
    <source>
        <dbReference type="ARBA" id="ARBA00004138"/>
    </source>
</evidence>
<gene>
    <name evidence="8" type="ORF">ElyMa_000577700</name>
</gene>
<feature type="region of interest" description="Disordered" evidence="6">
    <location>
        <begin position="47"/>
        <end position="90"/>
    </location>
</feature>
<evidence type="ECO:0000256" key="2">
    <source>
        <dbReference type="ARBA" id="ARBA00004245"/>
    </source>
</evidence>
<evidence type="ECO:0000256" key="4">
    <source>
        <dbReference type="ARBA" id="ARBA00023212"/>
    </source>
</evidence>
<dbReference type="InterPro" id="IPR052102">
    <property type="entry name" value="Enkurin_domain-protein"/>
</dbReference>
<feature type="domain" description="Enkurin" evidence="7">
    <location>
        <begin position="163"/>
        <end position="255"/>
    </location>
</feature>
<organism evidence="8 9">
    <name type="scientific">Elysia marginata</name>
    <dbReference type="NCBI Taxonomy" id="1093978"/>
    <lineage>
        <taxon>Eukaryota</taxon>
        <taxon>Metazoa</taxon>
        <taxon>Spiralia</taxon>
        <taxon>Lophotrochozoa</taxon>
        <taxon>Mollusca</taxon>
        <taxon>Gastropoda</taxon>
        <taxon>Heterobranchia</taxon>
        <taxon>Euthyneura</taxon>
        <taxon>Panpulmonata</taxon>
        <taxon>Sacoglossa</taxon>
        <taxon>Placobranchoidea</taxon>
        <taxon>Plakobranchidae</taxon>
        <taxon>Elysia</taxon>
    </lineage>
</organism>
<dbReference type="AlphaFoldDB" id="A0AAV4G5A7"/>
<keyword evidence="3" id="KW-0963">Cytoplasm</keyword>
<keyword evidence="5" id="KW-0966">Cell projection</keyword>